<keyword evidence="2" id="KW-0539">Nucleus</keyword>
<dbReference type="GO" id="GO:0000981">
    <property type="term" value="F:DNA-binding transcription factor activity, RNA polymerase II-specific"/>
    <property type="evidence" value="ECO:0007669"/>
    <property type="project" value="InterPro"/>
</dbReference>
<dbReference type="SUPFAM" id="SSF57701">
    <property type="entry name" value="Zn2/Cys6 DNA-binding domain"/>
    <property type="match status" value="1"/>
</dbReference>
<feature type="region of interest" description="Disordered" evidence="3">
    <location>
        <begin position="103"/>
        <end position="136"/>
    </location>
</feature>
<dbReference type="GO" id="GO:0003677">
    <property type="term" value="F:DNA binding"/>
    <property type="evidence" value="ECO:0007669"/>
    <property type="project" value="InterPro"/>
</dbReference>
<dbReference type="Pfam" id="PF00172">
    <property type="entry name" value="Zn_clus"/>
    <property type="match status" value="1"/>
</dbReference>
<evidence type="ECO:0000313" key="6">
    <source>
        <dbReference type="Proteomes" id="UP000782241"/>
    </source>
</evidence>
<dbReference type="SMART" id="SM00066">
    <property type="entry name" value="GAL4"/>
    <property type="match status" value="1"/>
</dbReference>
<organism evidence="5 6">
    <name type="scientific">Fusarium avenaceum</name>
    <dbReference type="NCBI Taxonomy" id="40199"/>
    <lineage>
        <taxon>Eukaryota</taxon>
        <taxon>Fungi</taxon>
        <taxon>Dikarya</taxon>
        <taxon>Ascomycota</taxon>
        <taxon>Pezizomycotina</taxon>
        <taxon>Sordariomycetes</taxon>
        <taxon>Hypocreomycetidae</taxon>
        <taxon>Hypocreales</taxon>
        <taxon>Nectriaceae</taxon>
        <taxon>Fusarium</taxon>
        <taxon>Fusarium tricinctum species complex</taxon>
    </lineage>
</organism>
<dbReference type="Pfam" id="PF04082">
    <property type="entry name" value="Fungal_trans"/>
    <property type="match status" value="1"/>
</dbReference>
<dbReference type="InterPro" id="IPR007219">
    <property type="entry name" value="XnlR_reg_dom"/>
</dbReference>
<dbReference type="InterPro" id="IPR001138">
    <property type="entry name" value="Zn2Cys6_DnaBD"/>
</dbReference>
<feature type="domain" description="Zn(2)-C6 fungal-type" evidence="4">
    <location>
        <begin position="30"/>
        <end position="59"/>
    </location>
</feature>
<dbReference type="GO" id="GO:0008270">
    <property type="term" value="F:zinc ion binding"/>
    <property type="evidence" value="ECO:0007669"/>
    <property type="project" value="InterPro"/>
</dbReference>
<evidence type="ECO:0000313" key="5">
    <source>
        <dbReference type="EMBL" id="KAG5661902.1"/>
    </source>
</evidence>
<evidence type="ECO:0000256" key="1">
    <source>
        <dbReference type="ARBA" id="ARBA00022723"/>
    </source>
</evidence>
<dbReference type="PROSITE" id="PS50048">
    <property type="entry name" value="ZN2_CY6_FUNGAL_2"/>
    <property type="match status" value="1"/>
</dbReference>
<evidence type="ECO:0000256" key="3">
    <source>
        <dbReference type="SAM" id="MobiDB-lite"/>
    </source>
</evidence>
<gene>
    <name evidence="5" type="ORF">KAF25_004141</name>
</gene>
<protein>
    <recommendedName>
        <fullName evidence="4">Zn(2)-C6 fungal-type domain-containing protein</fullName>
    </recommendedName>
</protein>
<feature type="compositionally biased region" description="Polar residues" evidence="3">
    <location>
        <begin position="113"/>
        <end position="132"/>
    </location>
</feature>
<dbReference type="EMBL" id="JAGPUO010000006">
    <property type="protein sequence ID" value="KAG5661902.1"/>
    <property type="molecule type" value="Genomic_DNA"/>
</dbReference>
<dbReference type="AlphaFoldDB" id="A0A9P7HBT7"/>
<dbReference type="PANTHER" id="PTHR46910">
    <property type="entry name" value="TRANSCRIPTION FACTOR PDR1"/>
    <property type="match status" value="1"/>
</dbReference>
<dbReference type="CDD" id="cd00067">
    <property type="entry name" value="GAL4"/>
    <property type="match status" value="1"/>
</dbReference>
<feature type="region of interest" description="Disordered" evidence="3">
    <location>
        <begin position="663"/>
        <end position="687"/>
    </location>
</feature>
<dbReference type="CDD" id="cd12148">
    <property type="entry name" value="fungal_TF_MHR"/>
    <property type="match status" value="1"/>
</dbReference>
<sequence>MDDDSGQLEANRLGTGNEWPLTTPTSIGRACDACRARKVRCDRDSPCSHCIGSEIICVYTPVQPPKKRTRILLTPQYERKIDLIDDRLQKAIGLLEKLQAGESSSESSKRYRSPQTSAQTPHSISTPASDLTQPKRAYEQVVEGNSSMTAHSAFANEFLQQVAATSCLRDSSPELSNTIDELSSILAQDDTAGDELAYPHARPIQQPTLPANEMPPFKEAIALIRLAQANAVVDALAKTLVGIGWIYEFLPFQLFTDMCLDVYFNDNHSEASFITVNAGLYSLFCDYSLRVDTSEREQYVTYAHLCRDNLETVLSNLPLHLPATSDMILALLFGAFYAIELSKPSLSWTLSAKGSELCQTLGFHRIVSIQKDKREDFRYKQFLFWSIYFIDKSLSLRLGRPSTIPDWDITVPRPSADTFNSEPALAYFVVSVETARCQGNIYEMLYSPKSMAEPDEIKLSRIEAVLSDLRDLETMIWETNEKWFKEAKESSGEDIVNFFYKSDIVLRLSLLTLVHRAAPRLPGAITAFNHDCVVAARATLEKHEECIALVNRSRTSYLATYMHWTLLFAPFVPFIVMFCHVIETQDEADLAHLQAFITSIQSAPSISGPAFKLHRLFQVLCKIATGYVKFRVSTTLEDGWQDSSTIDHCLDALGFSFTSGHIPAQQRQPDTPHICTESDSGADHTRNSADAMNNRIRATDPMIWMANSAELEDWLESNGVMTGLI</sequence>
<keyword evidence="1" id="KW-0479">Metal-binding</keyword>
<accession>A0A9P7HBT7</accession>
<dbReference type="PANTHER" id="PTHR46910:SF5">
    <property type="entry name" value="ZN(II)2CYS6 TRANSCRIPTION FACTOR (EUROFUNG)"/>
    <property type="match status" value="1"/>
</dbReference>
<dbReference type="PROSITE" id="PS00463">
    <property type="entry name" value="ZN2_CY6_FUNGAL_1"/>
    <property type="match status" value="1"/>
</dbReference>
<dbReference type="SMART" id="SM00906">
    <property type="entry name" value="Fungal_trans"/>
    <property type="match status" value="1"/>
</dbReference>
<dbReference type="InterPro" id="IPR036864">
    <property type="entry name" value="Zn2-C6_fun-type_DNA-bd_sf"/>
</dbReference>
<dbReference type="Proteomes" id="UP000782241">
    <property type="component" value="Unassembled WGS sequence"/>
</dbReference>
<dbReference type="Gene3D" id="4.10.240.10">
    <property type="entry name" value="Zn(2)-C6 fungal-type DNA-binding domain"/>
    <property type="match status" value="1"/>
</dbReference>
<name>A0A9P7HBT7_9HYPO</name>
<dbReference type="GO" id="GO:0006351">
    <property type="term" value="P:DNA-templated transcription"/>
    <property type="evidence" value="ECO:0007669"/>
    <property type="project" value="InterPro"/>
</dbReference>
<reference evidence="5" key="1">
    <citation type="submission" date="2021-04" db="EMBL/GenBank/DDBJ databases">
        <title>Draft genome of Fusarium avenaceum strain F156N33, isolated from an atmospheric sample in Virginia.</title>
        <authorList>
            <person name="Yang S."/>
            <person name="Vinatzer B.A."/>
            <person name="Coleman J."/>
        </authorList>
    </citation>
    <scope>NUCLEOTIDE SEQUENCE</scope>
    <source>
        <strain evidence="5">F156N33</strain>
    </source>
</reference>
<dbReference type="InterPro" id="IPR050987">
    <property type="entry name" value="AtrR-like"/>
</dbReference>
<evidence type="ECO:0000256" key="2">
    <source>
        <dbReference type="ARBA" id="ARBA00023242"/>
    </source>
</evidence>
<evidence type="ECO:0000259" key="4">
    <source>
        <dbReference type="PROSITE" id="PS50048"/>
    </source>
</evidence>
<proteinExistence type="predicted"/>
<keyword evidence="6" id="KW-1185">Reference proteome</keyword>
<comment type="caution">
    <text evidence="5">The sequence shown here is derived from an EMBL/GenBank/DDBJ whole genome shotgun (WGS) entry which is preliminary data.</text>
</comment>